<reference evidence="2 3" key="1">
    <citation type="submission" date="2019-01" db="EMBL/GenBank/DDBJ databases">
        <title>Novel species of Nocardioides.</title>
        <authorList>
            <person name="Liu Q."/>
            <person name="Xin Y.-H."/>
        </authorList>
    </citation>
    <scope>NUCLEOTIDE SEQUENCE [LARGE SCALE GENOMIC DNA]</scope>
    <source>
        <strain evidence="2 3">CGMCC 4.6882</strain>
    </source>
</reference>
<proteinExistence type="predicted"/>
<comment type="caution">
    <text evidence="2">The sequence shown here is derived from an EMBL/GenBank/DDBJ whole genome shotgun (WGS) entry which is preliminary data.</text>
</comment>
<feature type="transmembrane region" description="Helical" evidence="1">
    <location>
        <begin position="12"/>
        <end position="29"/>
    </location>
</feature>
<evidence type="ECO:0000256" key="1">
    <source>
        <dbReference type="SAM" id="Phobius"/>
    </source>
</evidence>
<dbReference type="OrthoDB" id="5083492at2"/>
<accession>A0A4Q2RY35</accession>
<name>A0A4Q2RY35_9ACTN</name>
<evidence type="ECO:0000313" key="2">
    <source>
        <dbReference type="EMBL" id="RYB93716.1"/>
    </source>
</evidence>
<dbReference type="EMBL" id="SDWT01000001">
    <property type="protein sequence ID" value="RYB93716.1"/>
    <property type="molecule type" value="Genomic_DNA"/>
</dbReference>
<gene>
    <name evidence="2" type="ORF">EUA93_04700</name>
</gene>
<keyword evidence="1" id="KW-0472">Membrane</keyword>
<sequence>MLENVTDMATSASAVVAVLLSLYVLRLQLQDKQELKRDRDREHASRVSCWADWSSDGLPVLSGAVLRRPVITVTNRTDEPVFGAFVDYRDQVDGHPIRVDVGTVPPGSLKFTEVDLSSVELPADWQPEFLMPALYFRDTRNRWWHRNTVGYLKLDPGAGNDGFWEAGGTFASGRHAPQVEPPAV</sequence>
<keyword evidence="1" id="KW-0812">Transmembrane</keyword>
<keyword evidence="1" id="KW-1133">Transmembrane helix</keyword>
<evidence type="ECO:0000313" key="3">
    <source>
        <dbReference type="Proteomes" id="UP000294071"/>
    </source>
</evidence>
<dbReference type="RefSeq" id="WP_129399074.1">
    <property type="nucleotide sequence ID" value="NZ_SDWT01000001.1"/>
</dbReference>
<organism evidence="2 3">
    <name type="scientific">Nocardioides oleivorans</name>
    <dbReference type="NCBI Taxonomy" id="273676"/>
    <lineage>
        <taxon>Bacteria</taxon>
        <taxon>Bacillati</taxon>
        <taxon>Actinomycetota</taxon>
        <taxon>Actinomycetes</taxon>
        <taxon>Propionibacteriales</taxon>
        <taxon>Nocardioidaceae</taxon>
        <taxon>Nocardioides</taxon>
    </lineage>
</organism>
<keyword evidence="3" id="KW-1185">Reference proteome</keyword>
<dbReference type="AlphaFoldDB" id="A0A4Q2RY35"/>
<protein>
    <submittedName>
        <fullName evidence="2">Uncharacterized protein</fullName>
    </submittedName>
</protein>
<dbReference type="Proteomes" id="UP000294071">
    <property type="component" value="Unassembled WGS sequence"/>
</dbReference>